<evidence type="ECO:0000259" key="5">
    <source>
        <dbReference type="PROSITE" id="PS50931"/>
    </source>
</evidence>
<dbReference type="Pfam" id="PF00126">
    <property type="entry name" value="HTH_1"/>
    <property type="match status" value="1"/>
</dbReference>
<dbReference type="AlphaFoldDB" id="A0A0R1ZNW9"/>
<comment type="similarity">
    <text evidence="1">Belongs to the LysR transcriptional regulatory family.</text>
</comment>
<accession>A0A0R1ZNW9</accession>
<evidence type="ECO:0000313" key="7">
    <source>
        <dbReference type="Proteomes" id="UP000051291"/>
    </source>
</evidence>
<dbReference type="GO" id="GO:0003700">
    <property type="term" value="F:DNA-binding transcription factor activity"/>
    <property type="evidence" value="ECO:0007669"/>
    <property type="project" value="InterPro"/>
</dbReference>
<dbReference type="EMBL" id="AYYZ01000002">
    <property type="protein sequence ID" value="KRM53547.1"/>
    <property type="molecule type" value="Genomic_DNA"/>
</dbReference>
<dbReference type="InterPro" id="IPR000847">
    <property type="entry name" value="LysR_HTH_N"/>
</dbReference>
<reference evidence="6 7" key="1">
    <citation type="journal article" date="2015" name="Genome Announc.">
        <title>Expanding the biotechnology potential of lactobacilli through comparative genomics of 213 strains and associated genera.</title>
        <authorList>
            <person name="Sun Z."/>
            <person name="Harris H.M."/>
            <person name="McCann A."/>
            <person name="Guo C."/>
            <person name="Argimon S."/>
            <person name="Zhang W."/>
            <person name="Yang X."/>
            <person name="Jeffery I.B."/>
            <person name="Cooney J.C."/>
            <person name="Kagawa T.F."/>
            <person name="Liu W."/>
            <person name="Song Y."/>
            <person name="Salvetti E."/>
            <person name="Wrobel A."/>
            <person name="Rasinkangas P."/>
            <person name="Parkhill J."/>
            <person name="Rea M.C."/>
            <person name="O'Sullivan O."/>
            <person name="Ritari J."/>
            <person name="Douillard F.P."/>
            <person name="Paul Ross R."/>
            <person name="Yang R."/>
            <person name="Briner A.E."/>
            <person name="Felis G.E."/>
            <person name="de Vos W.M."/>
            <person name="Barrangou R."/>
            <person name="Klaenhammer T.R."/>
            <person name="Caufield P.W."/>
            <person name="Cui Y."/>
            <person name="Zhang H."/>
            <person name="O'Toole P.W."/>
        </authorList>
    </citation>
    <scope>NUCLEOTIDE SEQUENCE [LARGE SCALE GENOMIC DNA]</scope>
    <source>
        <strain evidence="6 7">DSM 20653</strain>
    </source>
</reference>
<dbReference type="RefSeq" id="WP_057906048.1">
    <property type="nucleotide sequence ID" value="NZ_AYYZ01000002.1"/>
</dbReference>
<dbReference type="CDD" id="cd05466">
    <property type="entry name" value="PBP2_LTTR_substrate"/>
    <property type="match status" value="1"/>
</dbReference>
<dbReference type="SUPFAM" id="SSF46785">
    <property type="entry name" value="Winged helix' DNA-binding domain"/>
    <property type="match status" value="1"/>
</dbReference>
<dbReference type="PROSITE" id="PS50931">
    <property type="entry name" value="HTH_LYSR"/>
    <property type="match status" value="1"/>
</dbReference>
<name>A0A0R1ZNW9_9LACO</name>
<organism evidence="6 7">
    <name type="scientific">Ligilactobacillus araffinosus DSM 20653</name>
    <dbReference type="NCBI Taxonomy" id="1423820"/>
    <lineage>
        <taxon>Bacteria</taxon>
        <taxon>Bacillati</taxon>
        <taxon>Bacillota</taxon>
        <taxon>Bacilli</taxon>
        <taxon>Lactobacillales</taxon>
        <taxon>Lactobacillaceae</taxon>
        <taxon>Ligilactobacillus</taxon>
    </lineage>
</organism>
<dbReference type="STRING" id="1423820.FC64_GL000459"/>
<dbReference type="FunFam" id="1.10.10.10:FF:000001">
    <property type="entry name" value="LysR family transcriptional regulator"/>
    <property type="match status" value="1"/>
</dbReference>
<sequence>MNLKQLEYFIAVAEEKQVTAAAKRLNIAQPPLSYQLKQLEKELGVQLLKRTAHGVQLTPAGSTLAEYAKQIVDLTKITEYKVKNIDQGFLGTLRIGATSTSGGVLPNDQAAELVKASPGVKFELSEGNTYQLLDLLNKNLIDVAVLRTPFNREGLQVRMFPAEPMMAIIPERLLTVDLTKRKSISIEKLSTLPLIVYRRFKIIIKDSFEHRGLQPPFVLECDDARTGIRWAEKGIGVALVPATCAQRYATSQVKLIPVRHEAWRTNLALVWKTDQQLSPVLAKFINCYKNDTIKNKEKG</sequence>
<evidence type="ECO:0000256" key="3">
    <source>
        <dbReference type="ARBA" id="ARBA00023125"/>
    </source>
</evidence>
<evidence type="ECO:0000256" key="2">
    <source>
        <dbReference type="ARBA" id="ARBA00023015"/>
    </source>
</evidence>
<dbReference type="Proteomes" id="UP000051291">
    <property type="component" value="Unassembled WGS sequence"/>
</dbReference>
<dbReference type="InterPro" id="IPR005119">
    <property type="entry name" value="LysR_subst-bd"/>
</dbReference>
<dbReference type="Gene3D" id="3.40.190.290">
    <property type="match status" value="1"/>
</dbReference>
<dbReference type="InterPro" id="IPR036388">
    <property type="entry name" value="WH-like_DNA-bd_sf"/>
</dbReference>
<dbReference type="Pfam" id="PF03466">
    <property type="entry name" value="LysR_substrate"/>
    <property type="match status" value="1"/>
</dbReference>
<keyword evidence="2" id="KW-0805">Transcription regulation</keyword>
<evidence type="ECO:0000256" key="4">
    <source>
        <dbReference type="ARBA" id="ARBA00023163"/>
    </source>
</evidence>
<comment type="caution">
    <text evidence="6">The sequence shown here is derived from an EMBL/GenBank/DDBJ whole genome shotgun (WGS) entry which is preliminary data.</text>
</comment>
<dbReference type="GO" id="GO:0032993">
    <property type="term" value="C:protein-DNA complex"/>
    <property type="evidence" value="ECO:0007669"/>
    <property type="project" value="TreeGrafter"/>
</dbReference>
<evidence type="ECO:0000313" key="6">
    <source>
        <dbReference type="EMBL" id="KRM53547.1"/>
    </source>
</evidence>
<feature type="domain" description="HTH lysR-type" evidence="5">
    <location>
        <begin position="1"/>
        <end position="58"/>
    </location>
</feature>
<dbReference type="InterPro" id="IPR036390">
    <property type="entry name" value="WH_DNA-bd_sf"/>
</dbReference>
<dbReference type="Gene3D" id="1.10.10.10">
    <property type="entry name" value="Winged helix-like DNA-binding domain superfamily/Winged helix DNA-binding domain"/>
    <property type="match status" value="1"/>
</dbReference>
<dbReference type="PANTHER" id="PTHR30346">
    <property type="entry name" value="TRANSCRIPTIONAL DUAL REGULATOR HCAR-RELATED"/>
    <property type="match status" value="1"/>
</dbReference>
<dbReference type="PRINTS" id="PR00039">
    <property type="entry name" value="HTHLYSR"/>
</dbReference>
<keyword evidence="7" id="KW-1185">Reference proteome</keyword>
<dbReference type="PATRIC" id="fig|1423820.4.peg.460"/>
<evidence type="ECO:0000256" key="1">
    <source>
        <dbReference type="ARBA" id="ARBA00009437"/>
    </source>
</evidence>
<proteinExistence type="inferred from homology"/>
<dbReference type="PANTHER" id="PTHR30346:SF0">
    <property type="entry name" value="HCA OPERON TRANSCRIPTIONAL ACTIVATOR HCAR"/>
    <property type="match status" value="1"/>
</dbReference>
<dbReference type="GO" id="GO:0003677">
    <property type="term" value="F:DNA binding"/>
    <property type="evidence" value="ECO:0007669"/>
    <property type="project" value="UniProtKB-KW"/>
</dbReference>
<protein>
    <submittedName>
        <fullName evidence="6">Transcriptional regulator, LysR family</fullName>
    </submittedName>
</protein>
<dbReference type="SUPFAM" id="SSF53850">
    <property type="entry name" value="Periplasmic binding protein-like II"/>
    <property type="match status" value="1"/>
</dbReference>
<gene>
    <name evidence="6" type="ORF">FC64_GL000459</name>
</gene>
<keyword evidence="3" id="KW-0238">DNA-binding</keyword>
<keyword evidence="4" id="KW-0804">Transcription</keyword>